<feature type="transmembrane region" description="Helical" evidence="1">
    <location>
        <begin position="49"/>
        <end position="72"/>
    </location>
</feature>
<keyword evidence="1" id="KW-0472">Membrane</keyword>
<reference evidence="2 3" key="4">
    <citation type="journal article" date="2011" name="BMC Genomics">
        <title>RNA-Seq improves annotation of protein-coding genes in the cucumber genome.</title>
        <authorList>
            <person name="Li Z."/>
            <person name="Zhang Z."/>
            <person name="Yan P."/>
            <person name="Huang S."/>
            <person name="Fei Z."/>
            <person name="Lin K."/>
        </authorList>
    </citation>
    <scope>NUCLEOTIDE SEQUENCE [LARGE SCALE GENOMIC DNA]</scope>
    <source>
        <strain evidence="3">cv. 9930</strain>
    </source>
</reference>
<dbReference type="Gramene" id="KGN46142">
    <property type="protein sequence ID" value="KGN46142"/>
    <property type="gene ID" value="Csa_6G056590"/>
</dbReference>
<gene>
    <name evidence="2" type="ORF">Csa_6G056590</name>
</gene>
<reference evidence="2 3" key="3">
    <citation type="journal article" date="2010" name="BMC Genomics">
        <title>Transcriptome sequencing and comparative analysis of cucumber flowers with different sex types.</title>
        <authorList>
            <person name="Guo S."/>
            <person name="Zheng Y."/>
            <person name="Joung J.G."/>
            <person name="Liu S."/>
            <person name="Zhang Z."/>
            <person name="Crasta O.R."/>
            <person name="Sobral B.W."/>
            <person name="Xu Y."/>
            <person name="Huang S."/>
            <person name="Fei Z."/>
        </authorList>
    </citation>
    <scope>NUCLEOTIDE SEQUENCE [LARGE SCALE GENOMIC DNA]</scope>
    <source>
        <strain evidence="3">cv. 9930</strain>
    </source>
</reference>
<evidence type="ECO:0000313" key="2">
    <source>
        <dbReference type="EMBL" id="KGN46142.1"/>
    </source>
</evidence>
<keyword evidence="3" id="KW-1185">Reference proteome</keyword>
<reference evidence="2 3" key="2">
    <citation type="journal article" date="2009" name="PLoS ONE">
        <title>An integrated genetic and cytogenetic map of the cucumber genome.</title>
        <authorList>
            <person name="Ren Y."/>
            <person name="Zhang Z."/>
            <person name="Liu J."/>
            <person name="Staub J.E."/>
            <person name="Han Y."/>
            <person name="Cheng Z."/>
            <person name="Li X."/>
            <person name="Lu J."/>
            <person name="Miao H."/>
            <person name="Kang H."/>
            <person name="Xie B."/>
            <person name="Gu X."/>
            <person name="Wang X."/>
            <person name="Du Y."/>
            <person name="Jin W."/>
            <person name="Huang S."/>
        </authorList>
    </citation>
    <scope>NUCLEOTIDE SEQUENCE [LARGE SCALE GENOMIC DNA]</scope>
    <source>
        <strain evidence="3">cv. 9930</strain>
    </source>
</reference>
<protein>
    <submittedName>
        <fullName evidence="2">Uncharacterized protein</fullName>
    </submittedName>
</protein>
<accession>A0A0A0KCM3</accession>
<keyword evidence="1" id="KW-0812">Transmembrane</keyword>
<sequence length="74" mass="8449">MSDDEEMFEIEINMKRYRELRESKCKEVENQGPIRTGEPKGSIVVLGPFFEVVALCFTVALCFKAVALHLIVSR</sequence>
<name>A0A0A0KCM3_CUCSA</name>
<dbReference type="Proteomes" id="UP000029981">
    <property type="component" value="Chromosome 6"/>
</dbReference>
<keyword evidence="1" id="KW-1133">Transmembrane helix</keyword>
<evidence type="ECO:0000256" key="1">
    <source>
        <dbReference type="SAM" id="Phobius"/>
    </source>
</evidence>
<dbReference type="EMBL" id="CM002927">
    <property type="protein sequence ID" value="KGN46142.1"/>
    <property type="molecule type" value="Genomic_DNA"/>
</dbReference>
<proteinExistence type="predicted"/>
<evidence type="ECO:0000313" key="3">
    <source>
        <dbReference type="Proteomes" id="UP000029981"/>
    </source>
</evidence>
<organism evidence="2 3">
    <name type="scientific">Cucumis sativus</name>
    <name type="common">Cucumber</name>
    <dbReference type="NCBI Taxonomy" id="3659"/>
    <lineage>
        <taxon>Eukaryota</taxon>
        <taxon>Viridiplantae</taxon>
        <taxon>Streptophyta</taxon>
        <taxon>Embryophyta</taxon>
        <taxon>Tracheophyta</taxon>
        <taxon>Spermatophyta</taxon>
        <taxon>Magnoliopsida</taxon>
        <taxon>eudicotyledons</taxon>
        <taxon>Gunneridae</taxon>
        <taxon>Pentapetalae</taxon>
        <taxon>rosids</taxon>
        <taxon>fabids</taxon>
        <taxon>Cucurbitales</taxon>
        <taxon>Cucurbitaceae</taxon>
        <taxon>Benincaseae</taxon>
        <taxon>Cucumis</taxon>
    </lineage>
</organism>
<dbReference type="AlphaFoldDB" id="A0A0A0KCM3"/>
<reference evidence="2 3" key="1">
    <citation type="journal article" date="2009" name="Nat. Genet.">
        <title>The genome of the cucumber, Cucumis sativus L.</title>
        <authorList>
            <person name="Huang S."/>
            <person name="Li R."/>
            <person name="Zhang Z."/>
            <person name="Li L."/>
            <person name="Gu X."/>
            <person name="Fan W."/>
            <person name="Lucas W.J."/>
            <person name="Wang X."/>
            <person name="Xie B."/>
            <person name="Ni P."/>
            <person name="Ren Y."/>
            <person name="Zhu H."/>
            <person name="Li J."/>
            <person name="Lin K."/>
            <person name="Jin W."/>
            <person name="Fei Z."/>
            <person name="Li G."/>
            <person name="Staub J."/>
            <person name="Kilian A."/>
            <person name="van der Vossen E.A."/>
            <person name="Wu Y."/>
            <person name="Guo J."/>
            <person name="He J."/>
            <person name="Jia Z."/>
            <person name="Ren Y."/>
            <person name="Tian G."/>
            <person name="Lu Y."/>
            <person name="Ruan J."/>
            <person name="Qian W."/>
            <person name="Wang M."/>
            <person name="Huang Q."/>
            <person name="Li B."/>
            <person name="Xuan Z."/>
            <person name="Cao J."/>
            <person name="Asan"/>
            <person name="Wu Z."/>
            <person name="Zhang J."/>
            <person name="Cai Q."/>
            <person name="Bai Y."/>
            <person name="Zhao B."/>
            <person name="Han Y."/>
            <person name="Li Y."/>
            <person name="Li X."/>
            <person name="Wang S."/>
            <person name="Shi Q."/>
            <person name="Liu S."/>
            <person name="Cho W.K."/>
            <person name="Kim J.Y."/>
            <person name="Xu Y."/>
            <person name="Heller-Uszynska K."/>
            <person name="Miao H."/>
            <person name="Cheng Z."/>
            <person name="Zhang S."/>
            <person name="Wu J."/>
            <person name="Yang Y."/>
            <person name="Kang H."/>
            <person name="Li M."/>
            <person name="Liang H."/>
            <person name="Ren X."/>
            <person name="Shi Z."/>
            <person name="Wen M."/>
            <person name="Jian M."/>
            <person name="Yang H."/>
            <person name="Zhang G."/>
            <person name="Yang Z."/>
            <person name="Chen R."/>
            <person name="Liu S."/>
            <person name="Li J."/>
            <person name="Ma L."/>
            <person name="Liu H."/>
            <person name="Zhou Y."/>
            <person name="Zhao J."/>
            <person name="Fang X."/>
            <person name="Li G."/>
            <person name="Fang L."/>
            <person name="Li Y."/>
            <person name="Liu D."/>
            <person name="Zheng H."/>
            <person name="Zhang Y."/>
            <person name="Qin N."/>
            <person name="Li Z."/>
            <person name="Yang G."/>
            <person name="Yang S."/>
            <person name="Bolund L."/>
            <person name="Kristiansen K."/>
            <person name="Zheng H."/>
            <person name="Li S."/>
            <person name="Zhang X."/>
            <person name="Yang H."/>
            <person name="Wang J."/>
            <person name="Sun R."/>
            <person name="Zhang B."/>
            <person name="Jiang S."/>
            <person name="Wang J."/>
            <person name="Du Y."/>
            <person name="Li S."/>
        </authorList>
    </citation>
    <scope>NUCLEOTIDE SEQUENCE [LARGE SCALE GENOMIC DNA]</scope>
    <source>
        <strain evidence="3">cv. 9930</strain>
    </source>
</reference>